<organism evidence="1 2">
    <name type="scientific">Belnapia rosea</name>
    <dbReference type="NCBI Taxonomy" id="938405"/>
    <lineage>
        <taxon>Bacteria</taxon>
        <taxon>Pseudomonadati</taxon>
        <taxon>Pseudomonadota</taxon>
        <taxon>Alphaproteobacteria</taxon>
        <taxon>Acetobacterales</taxon>
        <taxon>Roseomonadaceae</taxon>
        <taxon>Belnapia</taxon>
    </lineage>
</organism>
<reference evidence="1 2" key="1">
    <citation type="submission" date="2016-10" db="EMBL/GenBank/DDBJ databases">
        <authorList>
            <person name="de Groot N.N."/>
        </authorList>
    </citation>
    <scope>NUCLEOTIDE SEQUENCE [LARGE SCALE GENOMIC DNA]</scope>
    <source>
        <strain evidence="1 2">CPCC 100156</strain>
    </source>
</reference>
<sequence>MSGIVVKKSNDLIDPQAQLLVGFLQEMGLPSENIIANAQQRAIIGDNIQTLIASIPDEVKKNATYLSKFVIGAGIGLFDYSLNAVWNEVVINLRRKAVLYGLDIFFDAAVGGSKAREYYNNEEDLSSLKDSVLLDTSRKLELISDTTYKKLKHILDMRNDTGISHPNDYTINAYELLGYLQNCVNDVLNDNPTEAALQVQAFIKNLKTTTDTLDAATRAAVEKRISELPSHLCGSLLRTVFGIYVAIETDPVVRKNISLIAPALWNSCQDDAKFKLGVVLEGYNINLYRDKHALGRQFFEVVDGNSFRSPSERVIIVDELITELLDKHNGWDNFHHEAPVAAQLYSYVPDQNSIFENLGMRLFKVVLMCRIGRGVSYYEGVSPGGRKYYEAILSVAGDKYAPYAMASLAHFELKNKLTNSLCRKHAKAALGFIRKNVINARIIECLDYLIANIEASASCVDSGDFKKLSQGYISWN</sequence>
<keyword evidence="2" id="KW-1185">Reference proteome</keyword>
<protein>
    <submittedName>
        <fullName evidence="1">Uncharacterized protein</fullName>
    </submittedName>
</protein>
<evidence type="ECO:0000313" key="2">
    <source>
        <dbReference type="Proteomes" id="UP000198925"/>
    </source>
</evidence>
<name>A0A1G6SYS7_9PROT</name>
<evidence type="ECO:0000313" key="1">
    <source>
        <dbReference type="EMBL" id="SDD21406.1"/>
    </source>
</evidence>
<dbReference type="EMBL" id="FMZX01000005">
    <property type="protein sequence ID" value="SDD21406.1"/>
    <property type="molecule type" value="Genomic_DNA"/>
</dbReference>
<accession>A0A1G6SYS7</accession>
<proteinExistence type="predicted"/>
<dbReference type="AlphaFoldDB" id="A0A1G6SYS7"/>
<dbReference type="Proteomes" id="UP000198925">
    <property type="component" value="Unassembled WGS sequence"/>
</dbReference>
<gene>
    <name evidence="1" type="ORF">SAMN04487779_1005198</name>
</gene>
<dbReference type="RefSeq" id="WP_090663500.1">
    <property type="nucleotide sequence ID" value="NZ_FMZX01000005.1"/>
</dbReference>